<dbReference type="Gene3D" id="3.40.50.720">
    <property type="entry name" value="NAD(P)-binding Rossmann-like Domain"/>
    <property type="match status" value="1"/>
</dbReference>
<dbReference type="Gene3D" id="1.10.287.70">
    <property type="match status" value="1"/>
</dbReference>
<evidence type="ECO:0000313" key="4">
    <source>
        <dbReference type="Proteomes" id="UP000291189"/>
    </source>
</evidence>
<feature type="transmembrane region" description="Helical" evidence="1">
    <location>
        <begin position="42"/>
        <end position="62"/>
    </location>
</feature>
<dbReference type="InterPro" id="IPR036291">
    <property type="entry name" value="NAD(P)-bd_dom_sf"/>
</dbReference>
<keyword evidence="1" id="KW-0472">Membrane</keyword>
<keyword evidence="4" id="KW-1185">Reference proteome</keyword>
<comment type="caution">
    <text evidence="3">The sequence shown here is derived from an EMBL/GenBank/DDBJ whole genome shotgun (WGS) entry which is preliminary data.</text>
</comment>
<accession>A0A4V1Z1V5</accession>
<name>A0A4V1Z1V5_9ACTN</name>
<feature type="domain" description="RCK N-terminal" evidence="2">
    <location>
        <begin position="144"/>
        <end position="265"/>
    </location>
</feature>
<evidence type="ECO:0000259" key="2">
    <source>
        <dbReference type="PROSITE" id="PS51201"/>
    </source>
</evidence>
<sequence length="371" mass="39657">MAGRIRGRLGRRIRAFAAVPLLRRFAYHARRLTGDVDRGFFLRLALGLAAVVFVAALLVAAIEGPRASIGEFVSTLSASFYWAVTTVMGSGDASYVQTPAGYVVSWLLVLFGAAIVASITGALVGFVIDFLIKEGQGMGAAGYRDHIVVCGWNPTARELIQELGHDEYTTRVVVLHASEKNPAGQGVYFVSGDTTSAEDLRRAGIEEAMAAVVCPADPSNEADMRSILTVMAIESIAPQVRTVAEVNNPAHVEHFRRARADEIVVTSRIASRLLARSSLYPGLAELVTDIVSGGDGSELYRVNLPDAYVGLSVDDLSARMRADHGATLLAVSRDGHAYVNPPTDFRMQPGDDAVVVAVSLGTLAPLRLQHD</sequence>
<dbReference type="EMBL" id="SDPU01000021">
    <property type="protein sequence ID" value="RYU12226.1"/>
    <property type="molecule type" value="Genomic_DNA"/>
</dbReference>
<keyword evidence="1" id="KW-0812">Transmembrane</keyword>
<dbReference type="InterPro" id="IPR050721">
    <property type="entry name" value="Trk_Ktr_HKT_K-transport"/>
</dbReference>
<evidence type="ECO:0000256" key="1">
    <source>
        <dbReference type="SAM" id="Phobius"/>
    </source>
</evidence>
<organism evidence="3 4">
    <name type="scientific">Nocardioides iriomotensis</name>
    <dbReference type="NCBI Taxonomy" id="715784"/>
    <lineage>
        <taxon>Bacteria</taxon>
        <taxon>Bacillati</taxon>
        <taxon>Actinomycetota</taxon>
        <taxon>Actinomycetes</taxon>
        <taxon>Propionibacteriales</taxon>
        <taxon>Nocardioidaceae</taxon>
        <taxon>Nocardioides</taxon>
    </lineage>
</organism>
<dbReference type="InterPro" id="IPR003148">
    <property type="entry name" value="RCK_N"/>
</dbReference>
<dbReference type="PANTHER" id="PTHR43833:SF9">
    <property type="entry name" value="POTASSIUM CHANNEL PROTEIN YUGO-RELATED"/>
    <property type="match status" value="1"/>
</dbReference>
<feature type="transmembrane region" description="Helical" evidence="1">
    <location>
        <begin position="103"/>
        <end position="128"/>
    </location>
</feature>
<protein>
    <recommendedName>
        <fullName evidence="2">RCK N-terminal domain-containing protein</fullName>
    </recommendedName>
</protein>
<dbReference type="PANTHER" id="PTHR43833">
    <property type="entry name" value="POTASSIUM CHANNEL PROTEIN 2-RELATED-RELATED"/>
    <property type="match status" value="1"/>
</dbReference>
<dbReference type="Pfam" id="PF02254">
    <property type="entry name" value="TrkA_N"/>
    <property type="match status" value="1"/>
</dbReference>
<keyword evidence="1" id="KW-1133">Transmembrane helix</keyword>
<dbReference type="GO" id="GO:0006813">
    <property type="term" value="P:potassium ion transport"/>
    <property type="evidence" value="ECO:0007669"/>
    <property type="project" value="InterPro"/>
</dbReference>
<reference evidence="3 4" key="1">
    <citation type="submission" date="2019-01" db="EMBL/GenBank/DDBJ databases">
        <title>Nocardioides guangzhouensis sp. nov., an actinobacterium isolated from soil.</title>
        <authorList>
            <person name="Fu Y."/>
            <person name="Cai Y."/>
            <person name="Lin Z."/>
            <person name="Chen P."/>
        </authorList>
    </citation>
    <scope>NUCLEOTIDE SEQUENCE [LARGE SCALE GENOMIC DNA]</scope>
    <source>
        <strain evidence="3 4">NBRC 105384</strain>
    </source>
</reference>
<dbReference type="PROSITE" id="PS51201">
    <property type="entry name" value="RCK_N"/>
    <property type="match status" value="1"/>
</dbReference>
<dbReference type="Proteomes" id="UP000291189">
    <property type="component" value="Unassembled WGS sequence"/>
</dbReference>
<dbReference type="RefSeq" id="WP_129987001.1">
    <property type="nucleotide sequence ID" value="NZ_SDPU01000021.1"/>
</dbReference>
<dbReference type="SUPFAM" id="SSF116726">
    <property type="entry name" value="TrkA C-terminal domain-like"/>
    <property type="match status" value="1"/>
</dbReference>
<dbReference type="OrthoDB" id="305351at2"/>
<dbReference type="SUPFAM" id="SSF81324">
    <property type="entry name" value="Voltage-gated potassium channels"/>
    <property type="match status" value="1"/>
</dbReference>
<dbReference type="SUPFAM" id="SSF51735">
    <property type="entry name" value="NAD(P)-binding Rossmann-fold domains"/>
    <property type="match status" value="1"/>
</dbReference>
<dbReference type="InterPro" id="IPR036721">
    <property type="entry name" value="RCK_C_sf"/>
</dbReference>
<dbReference type="Gene3D" id="3.30.70.1450">
    <property type="entry name" value="Regulator of K+ conductance, C-terminal domain"/>
    <property type="match status" value="1"/>
</dbReference>
<evidence type="ECO:0000313" key="3">
    <source>
        <dbReference type="EMBL" id="RYU12226.1"/>
    </source>
</evidence>
<feature type="transmembrane region" description="Helical" evidence="1">
    <location>
        <begin position="69"/>
        <end position="91"/>
    </location>
</feature>
<dbReference type="AlphaFoldDB" id="A0A4V1Z1V5"/>
<gene>
    <name evidence="3" type="ORF">ETU37_09365</name>
</gene>
<proteinExistence type="predicted"/>